<sequence>MCETFYIYSTSYLVVRLYTSFSLRNNIHHEGDSMNPMKRSAFIFITILSMLIFPFFGSGQAKAEELDFEDLFSGAVILSIGSPNAIYDNEDRIIDENNDNIVPYVKNQRTMVPLRFISESIGARVAWNQASSTATITQAGKEIKITLGSKTVLVNGKKSALDAPAEYKQGRTFVPLRLISETLGKKVFYSRGVIVFANQSILDPKRDAEIVDYLKFILEPYSKSPYTGKNLSNQQIAGFEQSVVLLESLDRSGESTGYGSAFAVGYGLFLTNYHVIDEASSYVIITGKDQVYEAAGIVAVDKKNDLALVKAKIRTNVPPLHIGTSQNLSKGQAVVAIGNQEGLLNTVSTGVLSGFLVIDNQNLIQFTAPIGFGSSGGALFDKKGEVIGVTSSGMDDGNLNFAVPIDYAKSWISKYNAMTFSKITVLNQDPFREPVIDSGNIKPEETPQPLVITPGANVNVLNQVIQEAVAHPSKQVIYGIDDSESTIISYDHTQKKVVKTSVPFDKAPRKLVYANGELYVIFSDEEYSAYRFNGKQGGTVKILDPATLQVKDEWKVDIDPYDIVVDQTRHVYITSGSGQWTYMKSYDRSTHKELSSSSVYHMTNVVMHPTENRIYAVDTLISPRDIAVFRINDGKITTTYNSPYHGEYDLSTAIGITPDGKYVVNGAGYVFASTNNKNTDMYYTGTIDPFDVLAGNAAHMDTFFTAAHNKINQVDTNTLSTTKTYTTQGTVVKLLMTDTQLLAITKGTVAGSNISKHAIEWITDL</sequence>
<dbReference type="Gene3D" id="3.30.457.10">
    <property type="entry name" value="Copper amine oxidase-like, N-terminal domain"/>
    <property type="match status" value="2"/>
</dbReference>
<dbReference type="Proteomes" id="UP000565468">
    <property type="component" value="Unassembled WGS sequence"/>
</dbReference>
<keyword evidence="4" id="KW-0472">Membrane</keyword>
<keyword evidence="3" id="KW-0720">Serine protease</keyword>
<gene>
    <name evidence="6" type="ORF">HII30_20080</name>
</gene>
<keyword evidence="4" id="KW-0812">Transmembrane</keyword>
<dbReference type="AlphaFoldDB" id="A0A848MF59"/>
<dbReference type="PANTHER" id="PTHR43343:SF3">
    <property type="entry name" value="PROTEASE DO-LIKE 8, CHLOROPLASTIC"/>
    <property type="match status" value="1"/>
</dbReference>
<dbReference type="Pfam" id="PF13365">
    <property type="entry name" value="Trypsin_2"/>
    <property type="match status" value="1"/>
</dbReference>
<dbReference type="Pfam" id="PF07833">
    <property type="entry name" value="Cu_amine_oxidN1"/>
    <property type="match status" value="1"/>
</dbReference>
<dbReference type="InterPro" id="IPR011048">
    <property type="entry name" value="Haem_d1_sf"/>
</dbReference>
<evidence type="ECO:0000313" key="7">
    <source>
        <dbReference type="Proteomes" id="UP000565468"/>
    </source>
</evidence>
<dbReference type="GO" id="GO:0004252">
    <property type="term" value="F:serine-type endopeptidase activity"/>
    <property type="evidence" value="ECO:0007669"/>
    <property type="project" value="InterPro"/>
</dbReference>
<keyword evidence="1 6" id="KW-0645">Protease</keyword>
<name>A0A848MF59_PAELE</name>
<evidence type="ECO:0000256" key="3">
    <source>
        <dbReference type="ARBA" id="ARBA00022825"/>
    </source>
</evidence>
<dbReference type="InterPro" id="IPR001940">
    <property type="entry name" value="Peptidase_S1C"/>
</dbReference>
<dbReference type="InterPro" id="IPR012854">
    <property type="entry name" value="Cu_amine_oxidase-like_N"/>
</dbReference>
<dbReference type="EMBL" id="JABBPN010000028">
    <property type="protein sequence ID" value="NMO98054.1"/>
    <property type="molecule type" value="Genomic_DNA"/>
</dbReference>
<dbReference type="SUPFAM" id="SSF50494">
    <property type="entry name" value="Trypsin-like serine proteases"/>
    <property type="match status" value="1"/>
</dbReference>
<comment type="caution">
    <text evidence="6">The sequence shown here is derived from an EMBL/GenBank/DDBJ whole genome shotgun (WGS) entry which is preliminary data.</text>
</comment>
<feature type="transmembrane region" description="Helical" evidence="4">
    <location>
        <begin position="39"/>
        <end position="57"/>
    </location>
</feature>
<dbReference type="InterPro" id="IPR015943">
    <property type="entry name" value="WD40/YVTN_repeat-like_dom_sf"/>
</dbReference>
<protein>
    <submittedName>
        <fullName evidence="6">Trypsin-like serine protease</fullName>
    </submittedName>
</protein>
<organism evidence="6 7">
    <name type="scientific">Paenibacillus lemnae</name>
    <dbReference type="NCBI Taxonomy" id="1330551"/>
    <lineage>
        <taxon>Bacteria</taxon>
        <taxon>Bacillati</taxon>
        <taxon>Bacillota</taxon>
        <taxon>Bacilli</taxon>
        <taxon>Bacillales</taxon>
        <taxon>Paenibacillaceae</taxon>
        <taxon>Paenibacillus</taxon>
    </lineage>
</organism>
<dbReference type="Gene3D" id="2.130.10.10">
    <property type="entry name" value="YVTN repeat-like/Quinoprotein amine dehydrogenase"/>
    <property type="match status" value="1"/>
</dbReference>
<evidence type="ECO:0000256" key="2">
    <source>
        <dbReference type="ARBA" id="ARBA00022801"/>
    </source>
</evidence>
<evidence type="ECO:0000259" key="5">
    <source>
        <dbReference type="Pfam" id="PF07833"/>
    </source>
</evidence>
<dbReference type="SUPFAM" id="SSF55383">
    <property type="entry name" value="Copper amine oxidase, domain N"/>
    <property type="match status" value="1"/>
</dbReference>
<dbReference type="InterPro" id="IPR036582">
    <property type="entry name" value="Mao_N_sf"/>
</dbReference>
<dbReference type="PRINTS" id="PR00834">
    <property type="entry name" value="PROTEASES2C"/>
</dbReference>
<keyword evidence="2" id="KW-0378">Hydrolase</keyword>
<feature type="domain" description="Copper amine oxidase-like N-terminal" evidence="5">
    <location>
        <begin position="101"/>
        <end position="191"/>
    </location>
</feature>
<dbReference type="InterPro" id="IPR051201">
    <property type="entry name" value="Chloro_Bact_Ser_Proteases"/>
</dbReference>
<dbReference type="PANTHER" id="PTHR43343">
    <property type="entry name" value="PEPTIDASE S12"/>
    <property type="match status" value="1"/>
</dbReference>
<dbReference type="GO" id="GO:0006508">
    <property type="term" value="P:proteolysis"/>
    <property type="evidence" value="ECO:0007669"/>
    <property type="project" value="UniProtKB-KW"/>
</dbReference>
<dbReference type="Gene3D" id="2.40.10.120">
    <property type="match status" value="1"/>
</dbReference>
<keyword evidence="4" id="KW-1133">Transmembrane helix</keyword>
<accession>A0A848MF59</accession>
<evidence type="ECO:0000313" key="6">
    <source>
        <dbReference type="EMBL" id="NMO98054.1"/>
    </source>
</evidence>
<evidence type="ECO:0000256" key="4">
    <source>
        <dbReference type="SAM" id="Phobius"/>
    </source>
</evidence>
<evidence type="ECO:0000256" key="1">
    <source>
        <dbReference type="ARBA" id="ARBA00022670"/>
    </source>
</evidence>
<proteinExistence type="predicted"/>
<dbReference type="SUPFAM" id="SSF51004">
    <property type="entry name" value="C-terminal (heme d1) domain of cytochrome cd1-nitrite reductase"/>
    <property type="match status" value="1"/>
</dbReference>
<reference evidence="6 7" key="1">
    <citation type="submission" date="2020-04" db="EMBL/GenBank/DDBJ databases">
        <title>Paenibacillus algicola sp. nov., a novel marine bacterium producing alginate lyase.</title>
        <authorList>
            <person name="Huang H."/>
        </authorList>
    </citation>
    <scope>NUCLEOTIDE SEQUENCE [LARGE SCALE GENOMIC DNA]</scope>
    <source>
        <strain evidence="6 7">L7-75</strain>
    </source>
</reference>
<dbReference type="InterPro" id="IPR009003">
    <property type="entry name" value="Peptidase_S1_PA"/>
</dbReference>
<keyword evidence="7" id="KW-1185">Reference proteome</keyword>